<proteinExistence type="predicted"/>
<dbReference type="Proteomes" id="UP000712600">
    <property type="component" value="Unassembled WGS sequence"/>
</dbReference>
<feature type="chain" id="PRO_5035768222" evidence="1">
    <location>
        <begin position="17"/>
        <end position="156"/>
    </location>
</feature>
<dbReference type="AlphaFoldDB" id="A0A8S9NYA6"/>
<accession>A0A8S9NYA6</accession>
<dbReference type="EMBL" id="QGKX02001521">
    <property type="protein sequence ID" value="KAF3507700.1"/>
    <property type="molecule type" value="Genomic_DNA"/>
</dbReference>
<evidence type="ECO:0000313" key="3">
    <source>
        <dbReference type="Proteomes" id="UP000712600"/>
    </source>
</evidence>
<protein>
    <submittedName>
        <fullName evidence="2">Uncharacterized protein</fullName>
    </submittedName>
</protein>
<comment type="caution">
    <text evidence="2">The sequence shown here is derived from an EMBL/GenBank/DDBJ whole genome shotgun (WGS) entry which is preliminary data.</text>
</comment>
<evidence type="ECO:0000313" key="2">
    <source>
        <dbReference type="EMBL" id="KAF3507700.1"/>
    </source>
</evidence>
<organism evidence="2 3">
    <name type="scientific">Brassica cretica</name>
    <name type="common">Mustard</name>
    <dbReference type="NCBI Taxonomy" id="69181"/>
    <lineage>
        <taxon>Eukaryota</taxon>
        <taxon>Viridiplantae</taxon>
        <taxon>Streptophyta</taxon>
        <taxon>Embryophyta</taxon>
        <taxon>Tracheophyta</taxon>
        <taxon>Spermatophyta</taxon>
        <taxon>Magnoliopsida</taxon>
        <taxon>eudicotyledons</taxon>
        <taxon>Gunneridae</taxon>
        <taxon>Pentapetalae</taxon>
        <taxon>rosids</taxon>
        <taxon>malvids</taxon>
        <taxon>Brassicales</taxon>
        <taxon>Brassicaceae</taxon>
        <taxon>Brassiceae</taxon>
        <taxon>Brassica</taxon>
    </lineage>
</organism>
<evidence type="ECO:0000256" key="1">
    <source>
        <dbReference type="SAM" id="SignalP"/>
    </source>
</evidence>
<gene>
    <name evidence="2" type="ORF">F2Q69_00010066</name>
</gene>
<reference evidence="2" key="1">
    <citation type="submission" date="2019-12" db="EMBL/GenBank/DDBJ databases">
        <title>Genome sequencing and annotation of Brassica cretica.</title>
        <authorList>
            <person name="Studholme D.J."/>
            <person name="Sarris P."/>
        </authorList>
    </citation>
    <scope>NUCLEOTIDE SEQUENCE</scope>
    <source>
        <strain evidence="2">PFS-109/04</strain>
        <tissue evidence="2">Leaf</tissue>
    </source>
</reference>
<sequence length="156" mass="16954">MLRVALLLTTSTSSLSLESCGRFRELMEELYPRGYWLLFSTTSTSASIGVGLPGPPSSQLGRTFGFDFGKSYPYGLLLDSISLPKMRKCVDEELNAEDKSRNILIVSLKIAGGSAVAPFRITHQAALSGCSARKLQFAFFPSCVPPRASQPTLDLK</sequence>
<name>A0A8S9NYA6_BRACR</name>
<keyword evidence="1" id="KW-0732">Signal</keyword>
<feature type="signal peptide" evidence="1">
    <location>
        <begin position="1"/>
        <end position="16"/>
    </location>
</feature>